<dbReference type="GO" id="GO:0030428">
    <property type="term" value="C:cell septum"/>
    <property type="evidence" value="ECO:0007669"/>
    <property type="project" value="TreeGrafter"/>
</dbReference>
<keyword evidence="3 7" id="KW-0812">Transmembrane</keyword>
<dbReference type="AlphaFoldDB" id="A0A1I4PQ34"/>
<dbReference type="InterPro" id="IPR007060">
    <property type="entry name" value="FtsL/DivIC"/>
</dbReference>
<dbReference type="RefSeq" id="WP_090483558.1">
    <property type="nucleotide sequence ID" value="NZ_FOUO01000002.1"/>
</dbReference>
<dbReference type="NCBIfam" id="NF002058">
    <property type="entry name" value="PRK00888.1"/>
    <property type="match status" value="1"/>
</dbReference>
<keyword evidence="5 7" id="KW-0472">Membrane</keyword>
<name>A0A1I4PQ34_ECTMO</name>
<dbReference type="OrthoDB" id="7061211at2"/>
<dbReference type="GO" id="GO:0005886">
    <property type="term" value="C:plasma membrane"/>
    <property type="evidence" value="ECO:0007669"/>
    <property type="project" value="UniProtKB-SubCell"/>
</dbReference>
<evidence type="ECO:0000256" key="5">
    <source>
        <dbReference type="ARBA" id="ARBA00023136"/>
    </source>
</evidence>
<sequence length="98" mass="11486">MRWLTALLLALLLGLQYKLWFGEGGLLEVYELNRALERQRAENRELRSRNEALEAEVRDLKTGLEAIEERARRDLGMIAEDEVFFQVVDPEDIRNDEP</sequence>
<evidence type="ECO:0000256" key="2">
    <source>
        <dbReference type="ARBA" id="ARBA00022618"/>
    </source>
</evidence>
<evidence type="ECO:0000256" key="4">
    <source>
        <dbReference type="ARBA" id="ARBA00022989"/>
    </source>
</evidence>
<protein>
    <recommendedName>
        <fullName evidence="7">Cell division protein FtsB</fullName>
    </recommendedName>
</protein>
<comment type="function">
    <text evidence="7">Essential cell division protein. May link together the upstream cell division proteins, which are predominantly cytoplasmic, with the downstream cell division proteins, which are predominantly periplasmic.</text>
</comment>
<keyword evidence="6 7" id="KW-0131">Cell cycle</keyword>
<feature type="topological domain" description="Cytoplasmic" evidence="7">
    <location>
        <begin position="1"/>
        <end position="3"/>
    </location>
</feature>
<accession>A0A1I4PQ34</accession>
<dbReference type="PANTHER" id="PTHR37485">
    <property type="entry name" value="CELL DIVISION PROTEIN FTSB"/>
    <property type="match status" value="1"/>
</dbReference>
<evidence type="ECO:0000313" key="9">
    <source>
        <dbReference type="Proteomes" id="UP000199556"/>
    </source>
</evidence>
<proteinExistence type="inferred from homology"/>
<keyword evidence="2 7" id="KW-0132">Cell division</keyword>
<dbReference type="PANTHER" id="PTHR37485:SF1">
    <property type="entry name" value="CELL DIVISION PROTEIN FTSB"/>
    <property type="match status" value="1"/>
</dbReference>
<dbReference type="GO" id="GO:0032153">
    <property type="term" value="C:cell division site"/>
    <property type="evidence" value="ECO:0007669"/>
    <property type="project" value="UniProtKB-UniRule"/>
</dbReference>
<comment type="subunit">
    <text evidence="7">Part of a complex composed of FtsB, FtsL and FtsQ.</text>
</comment>
<evidence type="ECO:0000313" key="8">
    <source>
        <dbReference type="EMBL" id="SFM30011.1"/>
    </source>
</evidence>
<comment type="similarity">
    <text evidence="7">Belongs to the FtsB family.</text>
</comment>
<dbReference type="HAMAP" id="MF_00599">
    <property type="entry name" value="FtsB"/>
    <property type="match status" value="1"/>
</dbReference>
<evidence type="ECO:0000256" key="7">
    <source>
        <dbReference type="HAMAP-Rule" id="MF_00599"/>
    </source>
</evidence>
<dbReference type="STRING" id="195064.SAMN05421721_102147"/>
<dbReference type="Pfam" id="PF04977">
    <property type="entry name" value="DivIC"/>
    <property type="match status" value="1"/>
</dbReference>
<dbReference type="InterPro" id="IPR023081">
    <property type="entry name" value="Cell_div_FtsB"/>
</dbReference>
<reference evidence="8 9" key="1">
    <citation type="submission" date="2016-10" db="EMBL/GenBank/DDBJ databases">
        <authorList>
            <person name="de Groot N.N."/>
        </authorList>
    </citation>
    <scope>NUCLEOTIDE SEQUENCE [LARGE SCALE GENOMIC DNA]</scope>
    <source>
        <strain evidence="8 9">DSM 4180</strain>
    </source>
</reference>
<dbReference type="EMBL" id="FOUO01000002">
    <property type="protein sequence ID" value="SFM30011.1"/>
    <property type="molecule type" value="Genomic_DNA"/>
</dbReference>
<evidence type="ECO:0000256" key="6">
    <source>
        <dbReference type="ARBA" id="ARBA00023306"/>
    </source>
</evidence>
<keyword evidence="9" id="KW-1185">Reference proteome</keyword>
<keyword evidence="7" id="KW-0175">Coiled coil</keyword>
<evidence type="ECO:0000256" key="3">
    <source>
        <dbReference type="ARBA" id="ARBA00022692"/>
    </source>
</evidence>
<gene>
    <name evidence="7" type="primary">ftsB</name>
    <name evidence="8" type="ORF">SAMN05421721_102147</name>
</gene>
<keyword evidence="7" id="KW-0997">Cell inner membrane</keyword>
<organism evidence="8 9">
    <name type="scientific">Ectothiorhodospira mobilis</name>
    <dbReference type="NCBI Taxonomy" id="195064"/>
    <lineage>
        <taxon>Bacteria</taxon>
        <taxon>Pseudomonadati</taxon>
        <taxon>Pseudomonadota</taxon>
        <taxon>Gammaproteobacteria</taxon>
        <taxon>Chromatiales</taxon>
        <taxon>Ectothiorhodospiraceae</taxon>
        <taxon>Ectothiorhodospira</taxon>
    </lineage>
</organism>
<feature type="topological domain" description="Periplasmic" evidence="7">
    <location>
        <begin position="22"/>
        <end position="98"/>
    </location>
</feature>
<feature type="coiled-coil region" evidence="7">
    <location>
        <begin position="29"/>
        <end position="70"/>
    </location>
</feature>
<evidence type="ECO:0000256" key="1">
    <source>
        <dbReference type="ARBA" id="ARBA00022475"/>
    </source>
</evidence>
<keyword evidence="4 7" id="KW-1133">Transmembrane helix</keyword>
<dbReference type="Proteomes" id="UP000199556">
    <property type="component" value="Unassembled WGS sequence"/>
</dbReference>
<dbReference type="GO" id="GO:0043093">
    <property type="term" value="P:FtsZ-dependent cytokinesis"/>
    <property type="evidence" value="ECO:0007669"/>
    <property type="project" value="UniProtKB-UniRule"/>
</dbReference>
<keyword evidence="1 7" id="KW-1003">Cell membrane</keyword>
<comment type="subcellular location">
    <subcellularLocation>
        <location evidence="7">Cell inner membrane</location>
        <topology evidence="7">Single-pass type II membrane protein</topology>
    </subcellularLocation>
    <text evidence="7">Localizes to the division septum.</text>
</comment>